<organism evidence="10 11">
    <name type="scientific">Octadecabacter antarcticus 307</name>
    <dbReference type="NCBI Taxonomy" id="391626"/>
    <lineage>
        <taxon>Bacteria</taxon>
        <taxon>Pseudomonadati</taxon>
        <taxon>Pseudomonadota</taxon>
        <taxon>Alphaproteobacteria</taxon>
        <taxon>Rhodobacterales</taxon>
        <taxon>Roseobacteraceae</taxon>
        <taxon>Octadecabacter</taxon>
    </lineage>
</organism>
<evidence type="ECO:0000256" key="1">
    <source>
        <dbReference type="ARBA" id="ARBA00001947"/>
    </source>
</evidence>
<protein>
    <recommendedName>
        <fullName evidence="7">D-hydantoinase</fullName>
    </recommendedName>
</protein>
<dbReference type="Gene3D" id="3.20.20.140">
    <property type="entry name" value="Metal-dependent hydrolases"/>
    <property type="match status" value="1"/>
</dbReference>
<comment type="function">
    <text evidence="6">Catalyzes the stereospecific hydrolysis of the cyclic amide bond of D-hydantoin derivatives.</text>
</comment>
<evidence type="ECO:0000256" key="5">
    <source>
        <dbReference type="ARBA" id="ARBA00022801"/>
    </source>
</evidence>
<evidence type="ECO:0000256" key="7">
    <source>
        <dbReference type="ARBA" id="ARBA00068457"/>
    </source>
</evidence>
<dbReference type="FunFam" id="3.20.20.140:FF:000217">
    <property type="entry name" value="Dihydropyrimidinase-related protein 1"/>
    <property type="match status" value="1"/>
</dbReference>
<comment type="similarity">
    <text evidence="2">Belongs to the metallo-dependent hydrolases superfamily. Hydantoinase/dihydropyrimidinase family.</text>
</comment>
<dbReference type="InterPro" id="IPR011059">
    <property type="entry name" value="Metal-dep_hydrolase_composite"/>
</dbReference>
<dbReference type="NCBIfam" id="TIGR02033">
    <property type="entry name" value="D-hydantoinase"/>
    <property type="match status" value="1"/>
</dbReference>
<dbReference type="SUPFAM" id="SSF51338">
    <property type="entry name" value="Composite domain of metallo-dependent hydrolases"/>
    <property type="match status" value="1"/>
</dbReference>
<keyword evidence="11" id="KW-1185">Reference proteome</keyword>
<evidence type="ECO:0000313" key="10">
    <source>
        <dbReference type="EMBL" id="AGI68046.1"/>
    </source>
</evidence>
<keyword evidence="5 10" id="KW-0378">Hydrolase</keyword>
<dbReference type="PANTHER" id="PTHR11647">
    <property type="entry name" value="HYDRANTOINASE/DIHYDROPYRIMIDINASE FAMILY MEMBER"/>
    <property type="match status" value="1"/>
</dbReference>
<comment type="PTM">
    <text evidence="8">Carbamylation allows a single lysine to coordinate two divalent metal cations.</text>
</comment>
<evidence type="ECO:0000256" key="2">
    <source>
        <dbReference type="ARBA" id="ARBA00008829"/>
    </source>
</evidence>
<evidence type="ECO:0000256" key="8">
    <source>
        <dbReference type="PIRSR" id="PIRSR611778-50"/>
    </source>
</evidence>
<dbReference type="GO" id="GO:0016812">
    <property type="term" value="F:hydrolase activity, acting on carbon-nitrogen (but not peptide) bonds, in cyclic amides"/>
    <property type="evidence" value="ECO:0007669"/>
    <property type="project" value="TreeGrafter"/>
</dbReference>
<name>M9RCC3_9RHOB</name>
<gene>
    <name evidence="10" type="primary">hyuA</name>
    <name evidence="10" type="ORF">OAN307_c24370</name>
</gene>
<sequence>MRATFMAHDNDLVIRGGHVVAPSGVIDGDVAIKDGKIVSVGKPVSGAREIDGRGKWVMPGGVDVHAHIEQMSGMGVMNADTFETATRSAAQGGTTSVISFAAQARGEPLAQTVAHYSARAARGAMIDYAFHLTLTDLGVAGFDTDLGDLIAAGHRSLKVFTTYNIKLDDHEILSIMAQARQHGALVCVHAETDAILNHAKTQLIEAGHVRPRDHAASHPRIAEIDAVERMCRFATYLDQPVMLFHISTTEGAAAVRLARANGAPVWAETCPHYLFMSEGILDAPGLEGAKWMCSPPQRQTADQDALWAALGAGDLQIVSSDHAPYRYDKSGKLSAGPDAGFHEIANGLPGLETRLPLMFDAMMRVGGLGPEHFARITATAPAQIYGLLNKGAIAQGMDADITIWDPDKQVTYGANDLHDNVGYNPWEGRTITGWPTHVILRGEMLCEDGEFLGIAGMGQWIDRPELATKPNNAKAKT</sequence>
<dbReference type="InterPro" id="IPR050378">
    <property type="entry name" value="Metallo-dep_Hydrolases_sf"/>
</dbReference>
<dbReference type="GO" id="GO:0005829">
    <property type="term" value="C:cytosol"/>
    <property type="evidence" value="ECO:0007669"/>
    <property type="project" value="TreeGrafter"/>
</dbReference>
<dbReference type="Gene3D" id="2.30.40.10">
    <property type="entry name" value="Urease, subunit C, domain 1"/>
    <property type="match status" value="1"/>
</dbReference>
<evidence type="ECO:0000259" key="9">
    <source>
        <dbReference type="Pfam" id="PF01979"/>
    </source>
</evidence>
<dbReference type="InterPro" id="IPR032466">
    <property type="entry name" value="Metal_Hydrolase"/>
</dbReference>
<dbReference type="EMBL" id="CP003740">
    <property type="protein sequence ID" value="AGI68046.1"/>
    <property type="molecule type" value="Genomic_DNA"/>
</dbReference>
<dbReference type="Pfam" id="PF01979">
    <property type="entry name" value="Amidohydro_1"/>
    <property type="match status" value="1"/>
</dbReference>
<dbReference type="InterPro" id="IPR006680">
    <property type="entry name" value="Amidohydro-rel"/>
</dbReference>
<evidence type="ECO:0000313" key="11">
    <source>
        <dbReference type="Proteomes" id="UP000005307"/>
    </source>
</evidence>
<dbReference type="HOGENOM" id="CLU_015572_2_0_5"/>
<dbReference type="InterPro" id="IPR011778">
    <property type="entry name" value="Hydantoinase/dihydroPyrase"/>
</dbReference>
<evidence type="ECO:0000256" key="3">
    <source>
        <dbReference type="ARBA" id="ARBA00022553"/>
    </source>
</evidence>
<keyword evidence="4" id="KW-0479">Metal-binding</keyword>
<dbReference type="Proteomes" id="UP000005307">
    <property type="component" value="Chromosome"/>
</dbReference>
<dbReference type="GO" id="GO:0046872">
    <property type="term" value="F:metal ion binding"/>
    <property type="evidence" value="ECO:0007669"/>
    <property type="project" value="UniProtKB-KW"/>
</dbReference>
<feature type="domain" description="Amidohydrolase-related" evidence="9">
    <location>
        <begin position="56"/>
        <end position="444"/>
    </location>
</feature>
<feature type="modified residue" description="N6-carboxylysine" evidence="8">
    <location>
        <position position="158"/>
    </location>
</feature>
<reference evidence="10 11" key="1">
    <citation type="journal article" date="2013" name="PLoS ONE">
        <title>Poles Apart: Arctic and Antarctic Octadecabacter strains Share High Genome Plasticity and a New Type of Xanthorhodopsin.</title>
        <authorList>
            <person name="Vollmers J."/>
            <person name="Voget S."/>
            <person name="Dietrich S."/>
            <person name="Gollnow K."/>
            <person name="Smits M."/>
            <person name="Meyer K."/>
            <person name="Brinkhoff T."/>
            <person name="Simon M."/>
            <person name="Daniel R."/>
        </authorList>
    </citation>
    <scope>NUCLEOTIDE SEQUENCE [LARGE SCALE GENOMIC DNA]</scope>
    <source>
        <strain evidence="10 11">307</strain>
    </source>
</reference>
<dbReference type="PANTHER" id="PTHR11647:SF1">
    <property type="entry name" value="COLLAPSIN RESPONSE MEDIATOR PROTEIN"/>
    <property type="match status" value="1"/>
</dbReference>
<evidence type="ECO:0000256" key="4">
    <source>
        <dbReference type="ARBA" id="ARBA00022723"/>
    </source>
</evidence>
<keyword evidence="3" id="KW-0597">Phosphoprotein</keyword>
<proteinExistence type="inferred from homology"/>
<dbReference type="RefSeq" id="WP_015500064.1">
    <property type="nucleotide sequence ID" value="NC_020911.1"/>
</dbReference>
<accession>M9RCC3</accession>
<dbReference type="eggNOG" id="COG0044">
    <property type="taxonomic scope" value="Bacteria"/>
</dbReference>
<evidence type="ECO:0000256" key="6">
    <source>
        <dbReference type="ARBA" id="ARBA00055040"/>
    </source>
</evidence>
<dbReference type="KEGG" id="oat:OAN307_c24370"/>
<dbReference type="SUPFAM" id="SSF51556">
    <property type="entry name" value="Metallo-dependent hydrolases"/>
    <property type="match status" value="1"/>
</dbReference>
<comment type="cofactor">
    <cofactor evidence="1">
        <name>Zn(2+)</name>
        <dbReference type="ChEBI" id="CHEBI:29105"/>
    </cofactor>
</comment>
<dbReference type="STRING" id="391626.OAN307_c24370"/>
<dbReference type="AlphaFoldDB" id="M9RCC3"/>